<accession>A0ACB8XFG6</accession>
<dbReference type="EMBL" id="CM042064">
    <property type="protein sequence ID" value="KAI3665932.1"/>
    <property type="molecule type" value="Genomic_DNA"/>
</dbReference>
<proteinExistence type="predicted"/>
<organism evidence="1 2">
    <name type="scientific">Arctium lappa</name>
    <name type="common">Greater burdock</name>
    <name type="synonym">Lappa major</name>
    <dbReference type="NCBI Taxonomy" id="4217"/>
    <lineage>
        <taxon>Eukaryota</taxon>
        <taxon>Viridiplantae</taxon>
        <taxon>Streptophyta</taxon>
        <taxon>Embryophyta</taxon>
        <taxon>Tracheophyta</taxon>
        <taxon>Spermatophyta</taxon>
        <taxon>Magnoliopsida</taxon>
        <taxon>eudicotyledons</taxon>
        <taxon>Gunneridae</taxon>
        <taxon>Pentapetalae</taxon>
        <taxon>asterids</taxon>
        <taxon>campanulids</taxon>
        <taxon>Asterales</taxon>
        <taxon>Asteraceae</taxon>
        <taxon>Carduoideae</taxon>
        <taxon>Cardueae</taxon>
        <taxon>Arctiinae</taxon>
        <taxon>Arctium</taxon>
    </lineage>
</organism>
<dbReference type="Proteomes" id="UP001055879">
    <property type="component" value="Linkage Group LG18"/>
</dbReference>
<reference evidence="2" key="1">
    <citation type="journal article" date="2022" name="Mol. Ecol. Resour.">
        <title>The genomes of chicory, endive, great burdock and yacon provide insights into Asteraceae palaeo-polyploidization history and plant inulin production.</title>
        <authorList>
            <person name="Fan W."/>
            <person name="Wang S."/>
            <person name="Wang H."/>
            <person name="Wang A."/>
            <person name="Jiang F."/>
            <person name="Liu H."/>
            <person name="Zhao H."/>
            <person name="Xu D."/>
            <person name="Zhang Y."/>
        </authorList>
    </citation>
    <scope>NUCLEOTIDE SEQUENCE [LARGE SCALE GENOMIC DNA]</scope>
    <source>
        <strain evidence="2">cv. Niubang</strain>
    </source>
</reference>
<keyword evidence="2" id="KW-1185">Reference proteome</keyword>
<comment type="caution">
    <text evidence="1">The sequence shown here is derived from an EMBL/GenBank/DDBJ whole genome shotgun (WGS) entry which is preliminary data.</text>
</comment>
<name>A0ACB8XFG6_ARCLA</name>
<reference evidence="1 2" key="2">
    <citation type="journal article" date="2022" name="Mol. Ecol. Resour.">
        <title>The genomes of chicory, endive, great burdock and yacon provide insights into Asteraceae paleo-polyploidization history and plant inulin production.</title>
        <authorList>
            <person name="Fan W."/>
            <person name="Wang S."/>
            <person name="Wang H."/>
            <person name="Wang A."/>
            <person name="Jiang F."/>
            <person name="Liu H."/>
            <person name="Zhao H."/>
            <person name="Xu D."/>
            <person name="Zhang Y."/>
        </authorList>
    </citation>
    <scope>NUCLEOTIDE SEQUENCE [LARGE SCALE GENOMIC DNA]</scope>
    <source>
        <strain evidence="2">cv. Niubang</strain>
    </source>
</reference>
<evidence type="ECO:0000313" key="1">
    <source>
        <dbReference type="EMBL" id="KAI3665932.1"/>
    </source>
</evidence>
<evidence type="ECO:0000313" key="2">
    <source>
        <dbReference type="Proteomes" id="UP001055879"/>
    </source>
</evidence>
<gene>
    <name evidence="1" type="ORF">L6452_44567</name>
</gene>
<protein>
    <submittedName>
        <fullName evidence="1">Uncharacterized protein</fullName>
    </submittedName>
</protein>
<sequence length="313" mass="35080">MVNTRSRVGVTEEANEISVTAPGANRQVDPTANQVIPPIPPMLEGIVDATPQGNLEAKNPIIQEVDPQSVLLSSIMQMMNSAMDKRDERLMKVLEDRDASNRRHETVGDNEVMGSGTTNPLTCMKWIQDVEMAFESSECADSQRVKFASQLLRGDALSWWNVTRRALTTEVLAKLTWPTFKKKIMEKYCNERALDKIEEFRSLKKGDLSVADYAKQFLDKLSLVEHLATDEGSKIKAFVKGLLAEMKTDVRNAQKATLQEVIEFISAASCSMLQHPYSSRMKSLMDKLGGAFCGKTFLSFESDFWEPSRLIFG</sequence>